<accession>A0ABV2U9U0</accession>
<gene>
    <name evidence="3" type="ORF">ABZV61_13665</name>
</gene>
<feature type="signal peptide" evidence="2">
    <location>
        <begin position="1"/>
        <end position="30"/>
    </location>
</feature>
<evidence type="ECO:0000256" key="1">
    <source>
        <dbReference type="SAM" id="MobiDB-lite"/>
    </source>
</evidence>
<reference evidence="3 4" key="1">
    <citation type="submission" date="2024-06" db="EMBL/GenBank/DDBJ databases">
        <title>The Natural Products Discovery Center: Release of the First 8490 Sequenced Strains for Exploring Actinobacteria Biosynthetic Diversity.</title>
        <authorList>
            <person name="Kalkreuter E."/>
            <person name="Kautsar S.A."/>
            <person name="Yang D."/>
            <person name="Bader C.D."/>
            <person name="Teijaro C.N."/>
            <person name="Fluegel L."/>
            <person name="Davis C.M."/>
            <person name="Simpson J.R."/>
            <person name="Lauterbach L."/>
            <person name="Steele A.D."/>
            <person name="Gui C."/>
            <person name="Meng S."/>
            <person name="Li G."/>
            <person name="Viehrig K."/>
            <person name="Ye F."/>
            <person name="Su P."/>
            <person name="Kiefer A.F."/>
            <person name="Nichols A."/>
            <person name="Cepeda A.J."/>
            <person name="Yan W."/>
            <person name="Fan B."/>
            <person name="Jiang Y."/>
            <person name="Adhikari A."/>
            <person name="Zheng C.-J."/>
            <person name="Schuster L."/>
            <person name="Cowan T.M."/>
            <person name="Smanski M.J."/>
            <person name="Chevrette M.G."/>
            <person name="De Carvalho L.P.S."/>
            <person name="Shen B."/>
        </authorList>
    </citation>
    <scope>NUCLEOTIDE SEQUENCE [LARGE SCALE GENOMIC DNA]</scope>
    <source>
        <strain evidence="3 4">NPDC005137</strain>
    </source>
</reference>
<dbReference type="EMBL" id="JBEXIP010000008">
    <property type="protein sequence ID" value="MET8433829.1"/>
    <property type="molecule type" value="Genomic_DNA"/>
</dbReference>
<sequence>MRRQTWSSTGRRGTVFAASAAVLCLGGALAACGAGAGGGDGYVAVGAAGTGPEKAPTGAVAPSEKVTLIPLDGAGSDGGGGDAGGGAEPKPGSSSRSGSPGGAGTTGDGTDGGAQSPGSSGASTGGTTGSASSSSSGGTGGTGNAGGTGSGGTGSASQGTSGPPSAPGPTASAGPAVLTLSAPERAAADDRWCEKVTVEFRNTGGSPVRSGTATFATHIIGALGIDWATIESTAPLPAPIDAGAARKKTYTVCVDAWRVPLGMHIETRDVTAVWK</sequence>
<evidence type="ECO:0000313" key="4">
    <source>
        <dbReference type="Proteomes" id="UP001550044"/>
    </source>
</evidence>
<dbReference type="PROSITE" id="PS51257">
    <property type="entry name" value="PROKAR_LIPOPROTEIN"/>
    <property type="match status" value="1"/>
</dbReference>
<comment type="caution">
    <text evidence="3">The sequence shown here is derived from an EMBL/GenBank/DDBJ whole genome shotgun (WGS) entry which is preliminary data.</text>
</comment>
<keyword evidence="2" id="KW-0732">Signal</keyword>
<proteinExistence type="predicted"/>
<dbReference type="RefSeq" id="WP_356709697.1">
    <property type="nucleotide sequence ID" value="NZ_JBEXIP010000008.1"/>
</dbReference>
<protein>
    <recommendedName>
        <fullName evidence="5">Secreted protein</fullName>
    </recommendedName>
</protein>
<feature type="compositionally biased region" description="Low complexity" evidence="1">
    <location>
        <begin position="155"/>
        <end position="175"/>
    </location>
</feature>
<name>A0ABV2U9U0_9ACTN</name>
<evidence type="ECO:0008006" key="5">
    <source>
        <dbReference type="Google" id="ProtNLM"/>
    </source>
</evidence>
<keyword evidence="4" id="KW-1185">Reference proteome</keyword>
<feature type="region of interest" description="Disordered" evidence="1">
    <location>
        <begin position="69"/>
        <end position="175"/>
    </location>
</feature>
<feature type="compositionally biased region" description="Gly residues" evidence="1">
    <location>
        <begin position="75"/>
        <end position="87"/>
    </location>
</feature>
<organism evidence="3 4">
    <name type="scientific">Streptomyces sp. 900116325</name>
    <dbReference type="NCBI Taxonomy" id="3154295"/>
    <lineage>
        <taxon>Bacteria</taxon>
        <taxon>Bacillati</taxon>
        <taxon>Actinomycetota</taxon>
        <taxon>Actinomycetes</taxon>
        <taxon>Kitasatosporales</taxon>
        <taxon>Streptomycetaceae</taxon>
        <taxon>Streptomyces</taxon>
    </lineage>
</organism>
<evidence type="ECO:0000256" key="2">
    <source>
        <dbReference type="SAM" id="SignalP"/>
    </source>
</evidence>
<dbReference type="Proteomes" id="UP001550044">
    <property type="component" value="Unassembled WGS sequence"/>
</dbReference>
<feature type="chain" id="PRO_5045650553" description="Secreted protein" evidence="2">
    <location>
        <begin position="31"/>
        <end position="275"/>
    </location>
</feature>
<feature type="compositionally biased region" description="Low complexity" evidence="1">
    <location>
        <begin position="113"/>
        <end position="122"/>
    </location>
</feature>
<feature type="compositionally biased region" description="Gly residues" evidence="1">
    <location>
        <begin position="137"/>
        <end position="154"/>
    </location>
</feature>
<feature type="compositionally biased region" description="Gly residues" evidence="1">
    <location>
        <begin position="99"/>
        <end position="112"/>
    </location>
</feature>
<evidence type="ECO:0000313" key="3">
    <source>
        <dbReference type="EMBL" id="MET8433829.1"/>
    </source>
</evidence>